<comment type="caution">
    <text evidence="2">The sequence shown here is derived from an EMBL/GenBank/DDBJ whole genome shotgun (WGS) entry which is preliminary data.</text>
</comment>
<dbReference type="Proteomes" id="UP001283361">
    <property type="component" value="Unassembled WGS sequence"/>
</dbReference>
<evidence type="ECO:0000313" key="2">
    <source>
        <dbReference type="EMBL" id="KAK3701016.1"/>
    </source>
</evidence>
<name>A0AAE1CJJ7_9GAST</name>
<dbReference type="EMBL" id="JAWDGP010007899">
    <property type="protein sequence ID" value="KAK3701016.1"/>
    <property type="molecule type" value="Genomic_DNA"/>
</dbReference>
<evidence type="ECO:0000313" key="3">
    <source>
        <dbReference type="Proteomes" id="UP001283361"/>
    </source>
</evidence>
<reference evidence="2" key="1">
    <citation type="journal article" date="2023" name="G3 (Bethesda)">
        <title>A reference genome for the long-term kleptoplast-retaining sea slug Elysia crispata morphotype clarki.</title>
        <authorList>
            <person name="Eastman K.E."/>
            <person name="Pendleton A.L."/>
            <person name="Shaikh M.A."/>
            <person name="Suttiyut T."/>
            <person name="Ogas R."/>
            <person name="Tomko P."/>
            <person name="Gavelis G."/>
            <person name="Widhalm J.R."/>
            <person name="Wisecaver J.H."/>
        </authorList>
    </citation>
    <scope>NUCLEOTIDE SEQUENCE</scope>
    <source>
        <strain evidence="2">ECLA1</strain>
    </source>
</reference>
<protein>
    <submittedName>
        <fullName evidence="2">Uncharacterized protein</fullName>
    </submittedName>
</protein>
<accession>A0AAE1CJJ7</accession>
<keyword evidence="3" id="KW-1185">Reference proteome</keyword>
<sequence>MSTFSGYLKLRTRKTGSRRRRRGLKRAWTRGGTSRQKRRRRKLLHNSSNEIRDDENMKERHSVHYDASGPLTLADT</sequence>
<feature type="compositionally biased region" description="Basic and acidic residues" evidence="1">
    <location>
        <begin position="50"/>
        <end position="64"/>
    </location>
</feature>
<organism evidence="2 3">
    <name type="scientific">Elysia crispata</name>
    <name type="common">lettuce slug</name>
    <dbReference type="NCBI Taxonomy" id="231223"/>
    <lineage>
        <taxon>Eukaryota</taxon>
        <taxon>Metazoa</taxon>
        <taxon>Spiralia</taxon>
        <taxon>Lophotrochozoa</taxon>
        <taxon>Mollusca</taxon>
        <taxon>Gastropoda</taxon>
        <taxon>Heterobranchia</taxon>
        <taxon>Euthyneura</taxon>
        <taxon>Panpulmonata</taxon>
        <taxon>Sacoglossa</taxon>
        <taxon>Placobranchoidea</taxon>
        <taxon>Plakobranchidae</taxon>
        <taxon>Elysia</taxon>
    </lineage>
</organism>
<feature type="compositionally biased region" description="Basic residues" evidence="1">
    <location>
        <begin position="10"/>
        <end position="28"/>
    </location>
</feature>
<feature type="region of interest" description="Disordered" evidence="1">
    <location>
        <begin position="1"/>
        <end position="76"/>
    </location>
</feature>
<evidence type="ECO:0000256" key="1">
    <source>
        <dbReference type="SAM" id="MobiDB-lite"/>
    </source>
</evidence>
<gene>
    <name evidence="2" type="ORF">RRG08_063269</name>
</gene>
<dbReference type="AlphaFoldDB" id="A0AAE1CJJ7"/>
<feature type="compositionally biased region" description="Basic residues" evidence="1">
    <location>
        <begin position="35"/>
        <end position="44"/>
    </location>
</feature>
<proteinExistence type="predicted"/>